<dbReference type="Proteomes" id="UP000248745">
    <property type="component" value="Unassembled WGS sequence"/>
</dbReference>
<name>A0A2W2B4B4_9BACT</name>
<dbReference type="RefSeq" id="WP_111000711.1">
    <property type="nucleotide sequence ID" value="NZ_QKTW01000027.1"/>
</dbReference>
<proteinExistence type="predicted"/>
<dbReference type="EMBL" id="QKTW01000027">
    <property type="protein sequence ID" value="PZF70977.1"/>
    <property type="molecule type" value="Genomic_DNA"/>
</dbReference>
<protein>
    <submittedName>
        <fullName evidence="1">Uncharacterized protein</fullName>
    </submittedName>
</protein>
<accession>A0A2W2B4B4</accession>
<organism evidence="1 2">
    <name type="scientific">Taibaiella soli</name>
    <dbReference type="NCBI Taxonomy" id="1649169"/>
    <lineage>
        <taxon>Bacteria</taxon>
        <taxon>Pseudomonadati</taxon>
        <taxon>Bacteroidota</taxon>
        <taxon>Chitinophagia</taxon>
        <taxon>Chitinophagales</taxon>
        <taxon>Chitinophagaceae</taxon>
        <taxon>Taibaiella</taxon>
    </lineage>
</organism>
<comment type="caution">
    <text evidence="1">The sequence shown here is derived from an EMBL/GenBank/DDBJ whole genome shotgun (WGS) entry which is preliminary data.</text>
</comment>
<evidence type="ECO:0000313" key="2">
    <source>
        <dbReference type="Proteomes" id="UP000248745"/>
    </source>
</evidence>
<keyword evidence="2" id="KW-1185">Reference proteome</keyword>
<reference evidence="1 2" key="1">
    <citation type="submission" date="2018-06" db="EMBL/GenBank/DDBJ databases">
        <title>Mucibacter soli gen. nov., sp. nov., a new member of the family Chitinophagaceae producing mucin.</title>
        <authorList>
            <person name="Kim M.-K."/>
            <person name="Park S."/>
            <person name="Kim T.-S."/>
            <person name="Joung Y."/>
            <person name="Han J.-H."/>
            <person name="Kim S.B."/>
        </authorList>
    </citation>
    <scope>NUCLEOTIDE SEQUENCE [LARGE SCALE GENOMIC DNA]</scope>
    <source>
        <strain evidence="1 2">R1-15</strain>
    </source>
</reference>
<sequence length="81" mass="9229">MMKTNEKPEQTDGQVQPDLDKILTELATVLQHFGVEEYFMSQVGDAQSHVIDRTYNTDHKLLTLFAIHIHALYQELVTGEG</sequence>
<gene>
    <name evidence="1" type="ORF">DN068_19925</name>
</gene>
<evidence type="ECO:0000313" key="1">
    <source>
        <dbReference type="EMBL" id="PZF70977.1"/>
    </source>
</evidence>
<dbReference type="AlphaFoldDB" id="A0A2W2B4B4"/>